<sequence length="200" mass="23220">MGRNIKGVLTVVELRPDRVSTPLVRDIKFLYFSVKSKKLIVLIYKLIIIIKNRGFIFRLFLVYGQIVTRISVLCDLTNILYIQNFVPSLQIGNLKEKGLKLILTLKDKVPPFLGRFLLGTQLTTSSFKESDFMYFHFEAVMFKYSKCFNNKIDKQINKFKVTELDDNTLFPMIDSIPTLNSLVVDNPAPKNNYFCFKNNQ</sequence>
<evidence type="ECO:0000313" key="1">
    <source>
        <dbReference type="EMBL" id="KAB7504990.1"/>
    </source>
</evidence>
<evidence type="ECO:0000313" key="2">
    <source>
        <dbReference type="Proteomes" id="UP000326759"/>
    </source>
</evidence>
<comment type="caution">
    <text evidence="1">The sequence shown here is derived from an EMBL/GenBank/DDBJ whole genome shotgun (WGS) entry which is preliminary data.</text>
</comment>
<proteinExistence type="predicted"/>
<accession>A0A5N5TIS4</accession>
<keyword evidence="2" id="KW-1185">Reference proteome</keyword>
<name>A0A5N5TIS4_9CRUS</name>
<dbReference type="AlphaFoldDB" id="A0A5N5TIS4"/>
<dbReference type="Proteomes" id="UP000326759">
    <property type="component" value="Unassembled WGS sequence"/>
</dbReference>
<gene>
    <name evidence="1" type="ORF">Anas_06034</name>
</gene>
<reference evidence="1 2" key="1">
    <citation type="journal article" date="2019" name="PLoS Biol.">
        <title>Sex chromosomes control vertical transmission of feminizing Wolbachia symbionts in an isopod.</title>
        <authorList>
            <person name="Becking T."/>
            <person name="Chebbi M.A."/>
            <person name="Giraud I."/>
            <person name="Moumen B."/>
            <person name="Laverre T."/>
            <person name="Caubet Y."/>
            <person name="Peccoud J."/>
            <person name="Gilbert C."/>
            <person name="Cordaux R."/>
        </authorList>
    </citation>
    <scope>NUCLEOTIDE SEQUENCE [LARGE SCALE GENOMIC DNA]</scope>
    <source>
        <strain evidence="1">ANa2</strain>
        <tissue evidence="1">Whole body excluding digestive tract and cuticle</tissue>
    </source>
</reference>
<protein>
    <submittedName>
        <fullName evidence="1">Uncharacterized protein</fullName>
    </submittedName>
</protein>
<organism evidence="1 2">
    <name type="scientific">Armadillidium nasatum</name>
    <dbReference type="NCBI Taxonomy" id="96803"/>
    <lineage>
        <taxon>Eukaryota</taxon>
        <taxon>Metazoa</taxon>
        <taxon>Ecdysozoa</taxon>
        <taxon>Arthropoda</taxon>
        <taxon>Crustacea</taxon>
        <taxon>Multicrustacea</taxon>
        <taxon>Malacostraca</taxon>
        <taxon>Eumalacostraca</taxon>
        <taxon>Peracarida</taxon>
        <taxon>Isopoda</taxon>
        <taxon>Oniscidea</taxon>
        <taxon>Crinocheta</taxon>
        <taxon>Armadillidiidae</taxon>
        <taxon>Armadillidium</taxon>
    </lineage>
</organism>
<dbReference type="EMBL" id="SEYY01002023">
    <property type="protein sequence ID" value="KAB7504990.1"/>
    <property type="molecule type" value="Genomic_DNA"/>
</dbReference>